<dbReference type="Gene3D" id="1.20.120.20">
    <property type="entry name" value="Apolipoprotein"/>
    <property type="match status" value="1"/>
</dbReference>
<organism evidence="2 3">
    <name type="scientific">Gordonia mangrovi</name>
    <dbReference type="NCBI Taxonomy" id="2665643"/>
    <lineage>
        <taxon>Bacteria</taxon>
        <taxon>Bacillati</taxon>
        <taxon>Actinomycetota</taxon>
        <taxon>Actinomycetes</taxon>
        <taxon>Mycobacteriales</taxon>
        <taxon>Gordoniaceae</taxon>
        <taxon>Gordonia</taxon>
    </lineage>
</organism>
<dbReference type="AlphaFoldDB" id="A0A6L7GYP0"/>
<reference evidence="2 3" key="1">
    <citation type="submission" date="2019-11" db="EMBL/GenBank/DDBJ databases">
        <title>Gordonia sp. nov., a novel actinobacterium isolated from mangrove soil in Hainan.</title>
        <authorList>
            <person name="Huang X."/>
            <person name="Xie Y."/>
            <person name="Chu X."/>
            <person name="Xiao K."/>
        </authorList>
    </citation>
    <scope>NUCLEOTIDE SEQUENCE [LARGE SCALE GENOMIC DNA]</scope>
    <source>
        <strain evidence="2 3">HNM0687</strain>
    </source>
</reference>
<feature type="compositionally biased region" description="Basic residues" evidence="1">
    <location>
        <begin position="224"/>
        <end position="241"/>
    </location>
</feature>
<evidence type="ECO:0000256" key="1">
    <source>
        <dbReference type="SAM" id="MobiDB-lite"/>
    </source>
</evidence>
<comment type="caution">
    <text evidence="2">The sequence shown here is derived from an EMBL/GenBank/DDBJ whole genome shotgun (WGS) entry which is preliminary data.</text>
</comment>
<dbReference type="EMBL" id="WMBR01000007">
    <property type="protein sequence ID" value="MXP23928.1"/>
    <property type="molecule type" value="Genomic_DNA"/>
</dbReference>
<accession>A0A6L7GYP0</accession>
<protein>
    <submittedName>
        <fullName evidence="2">Heparin-binding hemagglutinin</fullName>
    </submittedName>
</protein>
<dbReference type="Proteomes" id="UP000475545">
    <property type="component" value="Unassembled WGS sequence"/>
</dbReference>
<feature type="region of interest" description="Disordered" evidence="1">
    <location>
        <begin position="183"/>
        <end position="241"/>
    </location>
</feature>
<keyword evidence="3" id="KW-1185">Reference proteome</keyword>
<dbReference type="RefSeq" id="WP_160904117.1">
    <property type="nucleotide sequence ID" value="NZ_CP102850.1"/>
</dbReference>
<evidence type="ECO:0000313" key="2">
    <source>
        <dbReference type="EMBL" id="MXP23928.1"/>
    </source>
</evidence>
<sequence length="241" mass="25981">MSESTRTLANPIYAAVGAGDYVVTQFNDIVAQLRERTESATESAQTRFEQTRSDAQTRFEEARTRINALPEELPAEIEELRGKLTSDELRKFAEGYLDTATEFYNSLAERGETTVERLRQQPVVQENLGRAEKYYNDAVDMTEDALGVVSSQTRLVGERAAKLTSIVSSRVEDVAADIEEAGEAVKSETADVASEISGAAGTVEGKARTSSSSPAKKVSAAKKAPAKKAPAKKAPAKKATS</sequence>
<dbReference type="SUPFAM" id="SSF58113">
    <property type="entry name" value="Apolipoprotein A-I"/>
    <property type="match status" value="1"/>
</dbReference>
<evidence type="ECO:0000313" key="3">
    <source>
        <dbReference type="Proteomes" id="UP000475545"/>
    </source>
</evidence>
<proteinExistence type="predicted"/>
<feature type="compositionally biased region" description="Low complexity" evidence="1">
    <location>
        <begin position="210"/>
        <end position="223"/>
    </location>
</feature>
<gene>
    <name evidence="2" type="ORF">GIY30_21550</name>
</gene>
<name>A0A6L7GYP0_9ACTN</name>